<evidence type="ECO:0000313" key="3">
    <source>
        <dbReference type="EMBL" id="KXH83520.1"/>
    </source>
</evidence>
<dbReference type="InterPro" id="IPR006680">
    <property type="entry name" value="Amidohydro-rel"/>
</dbReference>
<keyword evidence="1" id="KW-0732">Signal</keyword>
<name>A0A135WF36_9FLAO</name>
<evidence type="ECO:0000256" key="1">
    <source>
        <dbReference type="SAM" id="SignalP"/>
    </source>
</evidence>
<gene>
    <name evidence="3" type="ORF">AU378_14100</name>
</gene>
<dbReference type="PANTHER" id="PTHR43135">
    <property type="entry name" value="ALPHA-D-RIBOSE 1-METHYLPHOSPHONATE 5-TRIPHOSPHATE DIPHOSPHATASE"/>
    <property type="match status" value="1"/>
</dbReference>
<dbReference type="Gene3D" id="3.20.20.140">
    <property type="entry name" value="Metal-dependent hydrolases"/>
    <property type="match status" value="1"/>
</dbReference>
<dbReference type="SUPFAM" id="SSF51338">
    <property type="entry name" value="Composite domain of metallo-dependent hydrolases"/>
    <property type="match status" value="1"/>
</dbReference>
<dbReference type="EMBL" id="LPUR01000011">
    <property type="protein sequence ID" value="KXH83520.1"/>
    <property type="molecule type" value="Genomic_DNA"/>
</dbReference>
<feature type="chain" id="PRO_5007467818" description="Amidohydrolase-related domain-containing protein" evidence="1">
    <location>
        <begin position="20"/>
        <end position="424"/>
    </location>
</feature>
<dbReference type="InterPro" id="IPR051781">
    <property type="entry name" value="Metallo-dep_Hydrolase"/>
</dbReference>
<dbReference type="InterPro" id="IPR011059">
    <property type="entry name" value="Metal-dep_hydrolase_composite"/>
</dbReference>
<feature type="signal peptide" evidence="1">
    <location>
        <begin position="1"/>
        <end position="19"/>
    </location>
</feature>
<dbReference type="Pfam" id="PF01979">
    <property type="entry name" value="Amidohydro_1"/>
    <property type="match status" value="1"/>
</dbReference>
<reference evidence="3 4" key="2">
    <citation type="journal article" date="2016" name="Genome Announc.">
        <title>Draft Genome Sequence of a Biocontrol Rhizobacterium, Chryseobacterium kwangjuense Strain KJ1R5, Isolated from Pepper (Capsicum annuum).</title>
        <authorList>
            <person name="Jeong J.J."/>
            <person name="Park H."/>
            <person name="Park B.H."/>
            <person name="Mannaa M."/>
            <person name="Sang M.K."/>
            <person name="Choi I.G."/>
            <person name="Kim K.D."/>
        </authorList>
    </citation>
    <scope>NUCLEOTIDE SEQUENCE [LARGE SCALE GENOMIC DNA]</scope>
    <source>
        <strain evidence="3 4">KJ1R5</strain>
    </source>
</reference>
<organism evidence="3 4">
    <name type="scientific">Chryseobacterium kwangjuense</name>
    <dbReference type="NCBI Taxonomy" id="267125"/>
    <lineage>
        <taxon>Bacteria</taxon>
        <taxon>Pseudomonadati</taxon>
        <taxon>Bacteroidota</taxon>
        <taxon>Flavobacteriia</taxon>
        <taxon>Flavobacteriales</taxon>
        <taxon>Weeksellaceae</taxon>
        <taxon>Chryseobacterium group</taxon>
        <taxon>Chryseobacterium</taxon>
    </lineage>
</organism>
<protein>
    <recommendedName>
        <fullName evidence="2">Amidohydrolase-related domain-containing protein</fullName>
    </recommendedName>
</protein>
<dbReference type="RefSeq" id="WP_062651975.1">
    <property type="nucleotide sequence ID" value="NZ_LPUR01000011.1"/>
</dbReference>
<dbReference type="OrthoDB" id="9797498at2"/>
<evidence type="ECO:0000313" key="4">
    <source>
        <dbReference type="Proteomes" id="UP000070513"/>
    </source>
</evidence>
<dbReference type="InterPro" id="IPR032466">
    <property type="entry name" value="Metal_Hydrolase"/>
</dbReference>
<sequence length="424" mass="45735">MKKTLSLLILFTLSSILFAQKVDLIIKNANLFDGTGGEVIPNVSIAIKDGKIFSISQNGKNLKPTKTIDAGGKTVMPGLINSHLHLFFDFHNFPPKMPATSDAEAEKFINGALSKSLRGHLEQGITSILSPIDFGPQIYEVREKVAKGIISGPRVFVAGPVLINSGDYYACGGLTGAELEWCNKHVRLSTDTPDLARESVRTLVKNKSDVVVVDGLTNQPVLNKENLKAVVDEAHKNNLKVLIHNSDAKYVKDIVEAGVDGFIHPPGITKDVNGDLVKYIGEKKLPIAITLGFLQRYIGLGYAGEKDKNDYEILKNNIQVATKAGAIPLFTSDMPGITPVEVIPTVLKVMTGEGFDNKTILLSATREGAKAIGAKNLGTLEKGKIADLIIVDGDPLVDINSLLKVDVVVKDGKIVVDKNKRVSK</sequence>
<dbReference type="GO" id="GO:0016810">
    <property type="term" value="F:hydrolase activity, acting on carbon-nitrogen (but not peptide) bonds"/>
    <property type="evidence" value="ECO:0007669"/>
    <property type="project" value="InterPro"/>
</dbReference>
<comment type="caution">
    <text evidence="3">The sequence shown here is derived from an EMBL/GenBank/DDBJ whole genome shotgun (WGS) entry which is preliminary data.</text>
</comment>
<dbReference type="SUPFAM" id="SSF51556">
    <property type="entry name" value="Metallo-dependent hydrolases"/>
    <property type="match status" value="1"/>
</dbReference>
<dbReference type="Proteomes" id="UP000070513">
    <property type="component" value="Unassembled WGS sequence"/>
</dbReference>
<evidence type="ECO:0000259" key="2">
    <source>
        <dbReference type="Pfam" id="PF01979"/>
    </source>
</evidence>
<dbReference type="PANTHER" id="PTHR43135:SF3">
    <property type="entry name" value="ALPHA-D-RIBOSE 1-METHYLPHOSPHONATE 5-TRIPHOSPHATE DIPHOSPHATASE"/>
    <property type="match status" value="1"/>
</dbReference>
<feature type="domain" description="Amidohydrolase-related" evidence="2">
    <location>
        <begin position="74"/>
        <end position="415"/>
    </location>
</feature>
<dbReference type="Gene3D" id="2.30.40.10">
    <property type="entry name" value="Urease, subunit C, domain 1"/>
    <property type="match status" value="1"/>
</dbReference>
<accession>A0A135WF36</accession>
<dbReference type="AlphaFoldDB" id="A0A135WF36"/>
<reference evidence="4" key="1">
    <citation type="submission" date="2015-12" db="EMBL/GenBank/DDBJ databases">
        <title>Genome sequence of a biocontrol rhizobacterium Chryseobacterium kwangjuense strain KJ1R5 isolated from pepper (Capsicum annuum L.).</title>
        <authorList>
            <person name="Jeong J.-J."/>
            <person name="Park H."/>
            <person name="Mannaa M."/>
            <person name="Sang M.K."/>
            <person name="Choi I.-G."/>
            <person name="Kim K.D."/>
        </authorList>
    </citation>
    <scope>NUCLEOTIDE SEQUENCE [LARGE SCALE GENOMIC DNA]</scope>
    <source>
        <strain evidence="4">KJ1R5</strain>
    </source>
</reference>
<proteinExistence type="predicted"/>